<proteinExistence type="predicted"/>
<gene>
    <name evidence="2" type="ORF">SKAU_G00265760</name>
</gene>
<dbReference type="EMBL" id="JAINUF010000010">
    <property type="protein sequence ID" value="KAJ8347987.1"/>
    <property type="molecule type" value="Genomic_DNA"/>
</dbReference>
<evidence type="ECO:0000313" key="2">
    <source>
        <dbReference type="EMBL" id="KAJ8347987.1"/>
    </source>
</evidence>
<feature type="region of interest" description="Disordered" evidence="1">
    <location>
        <begin position="76"/>
        <end position="150"/>
    </location>
</feature>
<comment type="caution">
    <text evidence="2">The sequence shown here is derived from an EMBL/GenBank/DDBJ whole genome shotgun (WGS) entry which is preliminary data.</text>
</comment>
<keyword evidence="3" id="KW-1185">Reference proteome</keyword>
<protein>
    <submittedName>
        <fullName evidence="2">Uncharacterized protein</fullName>
    </submittedName>
</protein>
<feature type="compositionally biased region" description="Low complexity" evidence="1">
    <location>
        <begin position="90"/>
        <end position="107"/>
    </location>
</feature>
<dbReference type="AlphaFoldDB" id="A0A9Q1IPU9"/>
<accession>A0A9Q1IPU9</accession>
<evidence type="ECO:0000313" key="3">
    <source>
        <dbReference type="Proteomes" id="UP001152622"/>
    </source>
</evidence>
<dbReference type="Proteomes" id="UP001152622">
    <property type="component" value="Chromosome 10"/>
</dbReference>
<sequence length="150" mass="16611">MSPGLECWRALPAGSARPRDSWEIEEGLSPGHIPLCCTGEIRTLSWAVGAMIHPPPCLGEETESRTLYLPKQLASKVKKMESENKRRKYSTSSNDSDTTDSHVTTWSRCSKNTGTNSTWVRQEQKKPSEVSFPRQGLSGAPVLSLQSVKH</sequence>
<organism evidence="2 3">
    <name type="scientific">Synaphobranchus kaupii</name>
    <name type="common">Kaup's arrowtooth eel</name>
    <dbReference type="NCBI Taxonomy" id="118154"/>
    <lineage>
        <taxon>Eukaryota</taxon>
        <taxon>Metazoa</taxon>
        <taxon>Chordata</taxon>
        <taxon>Craniata</taxon>
        <taxon>Vertebrata</taxon>
        <taxon>Euteleostomi</taxon>
        <taxon>Actinopterygii</taxon>
        <taxon>Neopterygii</taxon>
        <taxon>Teleostei</taxon>
        <taxon>Anguilliformes</taxon>
        <taxon>Synaphobranchidae</taxon>
        <taxon>Synaphobranchus</taxon>
    </lineage>
</organism>
<evidence type="ECO:0000256" key="1">
    <source>
        <dbReference type="SAM" id="MobiDB-lite"/>
    </source>
</evidence>
<feature type="compositionally biased region" description="Polar residues" evidence="1">
    <location>
        <begin position="108"/>
        <end position="121"/>
    </location>
</feature>
<name>A0A9Q1IPU9_SYNKA</name>
<dbReference type="OrthoDB" id="20839at2759"/>
<reference evidence="2" key="1">
    <citation type="journal article" date="2023" name="Science">
        <title>Genome structures resolve the early diversification of teleost fishes.</title>
        <authorList>
            <person name="Parey E."/>
            <person name="Louis A."/>
            <person name="Montfort J."/>
            <person name="Bouchez O."/>
            <person name="Roques C."/>
            <person name="Iampietro C."/>
            <person name="Lluch J."/>
            <person name="Castinel A."/>
            <person name="Donnadieu C."/>
            <person name="Desvignes T."/>
            <person name="Floi Bucao C."/>
            <person name="Jouanno E."/>
            <person name="Wen M."/>
            <person name="Mejri S."/>
            <person name="Dirks R."/>
            <person name="Jansen H."/>
            <person name="Henkel C."/>
            <person name="Chen W.J."/>
            <person name="Zahm M."/>
            <person name="Cabau C."/>
            <person name="Klopp C."/>
            <person name="Thompson A.W."/>
            <person name="Robinson-Rechavi M."/>
            <person name="Braasch I."/>
            <person name="Lecointre G."/>
            <person name="Bobe J."/>
            <person name="Postlethwait J.H."/>
            <person name="Berthelot C."/>
            <person name="Roest Crollius H."/>
            <person name="Guiguen Y."/>
        </authorList>
    </citation>
    <scope>NUCLEOTIDE SEQUENCE</scope>
    <source>
        <strain evidence="2">WJC10195</strain>
    </source>
</reference>